<dbReference type="Pfam" id="PF00293">
    <property type="entry name" value="NUDIX"/>
    <property type="match status" value="1"/>
</dbReference>
<sequence>MSTNLVKRYPEPTVSAVVFNPDNKVLLCKSHKWDDKYVIPGGHIDLGEKMEEALKREVLEETGLEINDIQLISVKESVFEKGFYKDKHFIFIDYVCKTDFGDVILNDEAQEYKWVDLKDIDKYNLGGSVEKLLKELKSKSKSKYKKEIFYGY</sequence>
<proteinExistence type="inferred from homology"/>
<dbReference type="PROSITE" id="PS00893">
    <property type="entry name" value="NUDIX_BOX"/>
    <property type="match status" value="1"/>
</dbReference>
<evidence type="ECO:0000313" key="5">
    <source>
        <dbReference type="EMBL" id="XBX74345.1"/>
    </source>
</evidence>
<evidence type="ECO:0000256" key="1">
    <source>
        <dbReference type="ARBA" id="ARBA00005582"/>
    </source>
</evidence>
<dbReference type="InterPro" id="IPR020084">
    <property type="entry name" value="NUDIX_hydrolase_CS"/>
</dbReference>
<reference evidence="5" key="2">
    <citation type="submission" date="2024-06" db="EMBL/GenBank/DDBJ databases">
        <authorList>
            <person name="Petrova K.O."/>
            <person name="Toshchakov S.V."/>
            <person name="Boltjanskaja Y.V."/>
            <person name="Kevbrin V."/>
        </authorList>
    </citation>
    <scope>NUCLEOTIDE SEQUENCE</scope>
    <source>
        <strain evidence="5">Z-910T</strain>
    </source>
</reference>
<dbReference type="SUPFAM" id="SSF55811">
    <property type="entry name" value="Nudix"/>
    <property type="match status" value="1"/>
</dbReference>
<organism evidence="5">
    <name type="scientific">Proteinivorax tanatarense</name>
    <dbReference type="NCBI Taxonomy" id="1260629"/>
    <lineage>
        <taxon>Bacteria</taxon>
        <taxon>Bacillati</taxon>
        <taxon>Bacillota</taxon>
        <taxon>Clostridia</taxon>
        <taxon>Eubacteriales</taxon>
        <taxon>Proteinivoracaceae</taxon>
        <taxon>Proteinivorax</taxon>
    </lineage>
</organism>
<name>A0AAU7VK56_9FIRM</name>
<dbReference type="EMBL" id="CP158367">
    <property type="protein sequence ID" value="XBX74345.1"/>
    <property type="molecule type" value="Genomic_DNA"/>
</dbReference>
<dbReference type="Gene3D" id="3.90.79.10">
    <property type="entry name" value="Nucleoside Triphosphate Pyrophosphohydrolase"/>
    <property type="match status" value="1"/>
</dbReference>
<dbReference type="InterPro" id="IPR020476">
    <property type="entry name" value="Nudix_hydrolase"/>
</dbReference>
<evidence type="ECO:0000259" key="4">
    <source>
        <dbReference type="PROSITE" id="PS51462"/>
    </source>
</evidence>
<dbReference type="PANTHER" id="PTHR43736">
    <property type="entry name" value="ADP-RIBOSE PYROPHOSPHATASE"/>
    <property type="match status" value="1"/>
</dbReference>
<evidence type="ECO:0000256" key="3">
    <source>
        <dbReference type="RuleBase" id="RU003476"/>
    </source>
</evidence>
<dbReference type="AlphaFoldDB" id="A0AAU7VK56"/>
<dbReference type="GO" id="GO:0016787">
    <property type="term" value="F:hydrolase activity"/>
    <property type="evidence" value="ECO:0007669"/>
    <property type="project" value="UniProtKB-KW"/>
</dbReference>
<dbReference type="CDD" id="cd18874">
    <property type="entry name" value="NUDIX_Hydrolase"/>
    <property type="match status" value="1"/>
</dbReference>
<dbReference type="PANTHER" id="PTHR43736:SF1">
    <property type="entry name" value="DIHYDRONEOPTERIN TRIPHOSPHATE DIPHOSPHATASE"/>
    <property type="match status" value="1"/>
</dbReference>
<accession>A0AAU7VK56</accession>
<protein>
    <submittedName>
        <fullName evidence="5">NUDIX domain-containing protein</fullName>
    </submittedName>
</protein>
<dbReference type="InterPro" id="IPR000086">
    <property type="entry name" value="NUDIX_hydrolase_dom"/>
</dbReference>
<comment type="similarity">
    <text evidence="1 3">Belongs to the Nudix hydrolase family.</text>
</comment>
<evidence type="ECO:0000256" key="2">
    <source>
        <dbReference type="ARBA" id="ARBA00022801"/>
    </source>
</evidence>
<dbReference type="RefSeq" id="WP_350343099.1">
    <property type="nucleotide sequence ID" value="NZ_CP158367.1"/>
</dbReference>
<keyword evidence="2 3" id="KW-0378">Hydrolase</keyword>
<gene>
    <name evidence="5" type="ORF">PRVXT_002379</name>
</gene>
<dbReference type="InterPro" id="IPR015797">
    <property type="entry name" value="NUDIX_hydrolase-like_dom_sf"/>
</dbReference>
<dbReference type="PRINTS" id="PR00502">
    <property type="entry name" value="NUDIXFAMILY"/>
</dbReference>
<reference evidence="5" key="1">
    <citation type="journal article" date="2013" name="Extremophiles">
        <title>Proteinivorax tanatarense gen. nov., sp. nov., an anaerobic, haloalkaliphilic, proteolytic bacterium isolated from a decaying algal bloom, and proposal of Proteinivoraceae fam. nov.</title>
        <authorList>
            <person name="Kevbrin V."/>
            <person name="Boltyanskaya Y."/>
            <person name="Zhilina T."/>
            <person name="Kolganova T."/>
            <person name="Lavrentjeva E."/>
            <person name="Kuznetsov B."/>
        </authorList>
    </citation>
    <scope>NUCLEOTIDE SEQUENCE</scope>
    <source>
        <strain evidence="5">Z-910T</strain>
    </source>
</reference>
<dbReference type="PROSITE" id="PS51462">
    <property type="entry name" value="NUDIX"/>
    <property type="match status" value="1"/>
</dbReference>
<feature type="domain" description="Nudix hydrolase" evidence="4">
    <location>
        <begin position="9"/>
        <end position="137"/>
    </location>
</feature>